<protein>
    <submittedName>
        <fullName evidence="2">Sulfotransferase</fullName>
    </submittedName>
</protein>
<dbReference type="PANTHER" id="PTHR10605:SF56">
    <property type="entry name" value="BIFUNCTIONAL HEPARAN SULFATE N-DEACETYLASE_N-SULFOTRANSFERASE"/>
    <property type="match status" value="1"/>
</dbReference>
<evidence type="ECO:0000313" key="2">
    <source>
        <dbReference type="EMBL" id="MBE9078883.1"/>
    </source>
</evidence>
<evidence type="ECO:0000256" key="1">
    <source>
        <dbReference type="ARBA" id="ARBA00022679"/>
    </source>
</evidence>
<dbReference type="AlphaFoldDB" id="A0A8J7AJR9"/>
<evidence type="ECO:0000313" key="3">
    <source>
        <dbReference type="Proteomes" id="UP000636505"/>
    </source>
</evidence>
<accession>A0A8J7AJR9</accession>
<reference evidence="2" key="1">
    <citation type="submission" date="2020-10" db="EMBL/GenBank/DDBJ databases">
        <authorList>
            <person name="Castelo-Branco R."/>
            <person name="Eusebio N."/>
            <person name="Adriana R."/>
            <person name="Vieira A."/>
            <person name="Brugerolle De Fraissinette N."/>
            <person name="Rezende De Castro R."/>
            <person name="Schneider M.P."/>
            <person name="Vasconcelos V."/>
            <person name="Leao P.N."/>
        </authorList>
    </citation>
    <scope>NUCLEOTIDE SEQUENCE</scope>
    <source>
        <strain evidence="2">LEGE 07310</strain>
    </source>
</reference>
<dbReference type="InterPro" id="IPR037359">
    <property type="entry name" value="NST/OST"/>
</dbReference>
<dbReference type="Gene3D" id="3.40.50.300">
    <property type="entry name" value="P-loop containing nucleotide triphosphate hydrolases"/>
    <property type="match status" value="1"/>
</dbReference>
<gene>
    <name evidence="2" type="ORF">IQ241_16550</name>
</gene>
<dbReference type="EMBL" id="JADEXG010000042">
    <property type="protein sequence ID" value="MBE9078883.1"/>
    <property type="molecule type" value="Genomic_DNA"/>
</dbReference>
<dbReference type="RefSeq" id="WP_193909174.1">
    <property type="nucleotide sequence ID" value="NZ_JADEXG010000042.1"/>
</dbReference>
<dbReference type="SUPFAM" id="SSF52540">
    <property type="entry name" value="P-loop containing nucleoside triphosphate hydrolases"/>
    <property type="match status" value="1"/>
</dbReference>
<proteinExistence type="predicted"/>
<name>A0A8J7AJR9_9CYAN</name>
<sequence>MPLPNFLIIGVQKAGSTSVYEYLKQHPQVYVSPRKETEFFSRDLSQIPEKKTTPGGRRRILTLEDYQSLFANVTDELAIGEASPNYMMAYRKAIPNIQKYVPDARLIAILRNPVERAYSDYLMHVRDAIGSPKSLGEQVKTKAESSHMLLKGRYYEQLSHYVDAFGWPQIKVFLYDDLRRDSTQMMREIYQFIGVERDFTADTQKRFQTAEVPKNQAVNRLLRTKNPIRSAVAGALRQVLPESVRQQLRLRLIAANSQDKSSQSLPEEDRQLLFDYYREDMLKLQDLIGRDLSNWLSDPAKR</sequence>
<dbReference type="Pfam" id="PF13469">
    <property type="entry name" value="Sulfotransfer_3"/>
    <property type="match status" value="1"/>
</dbReference>
<organism evidence="2 3">
    <name type="scientific">Vasconcelosia minhoensis LEGE 07310</name>
    <dbReference type="NCBI Taxonomy" id="915328"/>
    <lineage>
        <taxon>Bacteria</taxon>
        <taxon>Bacillati</taxon>
        <taxon>Cyanobacteriota</taxon>
        <taxon>Cyanophyceae</taxon>
        <taxon>Nodosilineales</taxon>
        <taxon>Cymatolegaceae</taxon>
        <taxon>Vasconcelosia</taxon>
        <taxon>Vasconcelosia minhoensis</taxon>
    </lineage>
</organism>
<dbReference type="PANTHER" id="PTHR10605">
    <property type="entry name" value="HEPARAN SULFATE SULFOTRANSFERASE"/>
    <property type="match status" value="1"/>
</dbReference>
<keyword evidence="3" id="KW-1185">Reference proteome</keyword>
<comment type="caution">
    <text evidence="2">The sequence shown here is derived from an EMBL/GenBank/DDBJ whole genome shotgun (WGS) entry which is preliminary data.</text>
</comment>
<dbReference type="Proteomes" id="UP000636505">
    <property type="component" value="Unassembled WGS sequence"/>
</dbReference>
<dbReference type="GO" id="GO:0008146">
    <property type="term" value="F:sulfotransferase activity"/>
    <property type="evidence" value="ECO:0007669"/>
    <property type="project" value="InterPro"/>
</dbReference>
<dbReference type="InterPro" id="IPR027417">
    <property type="entry name" value="P-loop_NTPase"/>
</dbReference>
<keyword evidence="1" id="KW-0808">Transferase</keyword>